<proteinExistence type="predicted"/>
<sequence length="151" mass="16965">MLWGRGRNLPVQIPRSIHAARCSCWVWVSRRRVSIPSGSIPVLLREDGTGAFWWANSCSISVRRTHEMFSVFSLGFGRVWGAKSCANFLDVTLAWDVVFLQIFALQNTCKFSASNRANSVHTCRLVRAFKGLLMVQSLYMCVHVIALMSGP</sequence>
<dbReference type="Proteomes" id="UP000008810">
    <property type="component" value="Chromosome 3"/>
</dbReference>
<reference evidence="2" key="3">
    <citation type="submission" date="2018-08" db="UniProtKB">
        <authorList>
            <consortium name="EnsemblPlants"/>
        </authorList>
    </citation>
    <scope>IDENTIFICATION</scope>
    <source>
        <strain evidence="2">cv. Bd21</strain>
    </source>
</reference>
<dbReference type="Gramene" id="KQJ93821">
    <property type="protein sequence ID" value="KQJ93821"/>
    <property type="gene ID" value="BRADI_3g06911v3"/>
</dbReference>
<organism evidence="1">
    <name type="scientific">Brachypodium distachyon</name>
    <name type="common">Purple false brome</name>
    <name type="synonym">Trachynia distachya</name>
    <dbReference type="NCBI Taxonomy" id="15368"/>
    <lineage>
        <taxon>Eukaryota</taxon>
        <taxon>Viridiplantae</taxon>
        <taxon>Streptophyta</taxon>
        <taxon>Embryophyta</taxon>
        <taxon>Tracheophyta</taxon>
        <taxon>Spermatophyta</taxon>
        <taxon>Magnoliopsida</taxon>
        <taxon>Liliopsida</taxon>
        <taxon>Poales</taxon>
        <taxon>Poaceae</taxon>
        <taxon>BOP clade</taxon>
        <taxon>Pooideae</taxon>
        <taxon>Stipodae</taxon>
        <taxon>Brachypodieae</taxon>
        <taxon>Brachypodium</taxon>
    </lineage>
</organism>
<evidence type="ECO:0000313" key="2">
    <source>
        <dbReference type="EnsemblPlants" id="KQJ93821"/>
    </source>
</evidence>
<dbReference type="Gramene" id="KQJ93822">
    <property type="protein sequence ID" value="KQJ93822"/>
    <property type="gene ID" value="BRADI_3g06911v3"/>
</dbReference>
<accession>A0A0Q3F344</accession>
<dbReference type="EnsemblPlants" id="KQJ93821">
    <property type="protein sequence ID" value="KQJ93821"/>
    <property type="gene ID" value="BRADI_3g06911v3"/>
</dbReference>
<gene>
    <name evidence="1" type="ORF">BRADI_3g06911v3</name>
</gene>
<dbReference type="AlphaFoldDB" id="A0A0Q3F344"/>
<evidence type="ECO:0000313" key="1">
    <source>
        <dbReference type="EMBL" id="KQJ93822.1"/>
    </source>
</evidence>
<reference evidence="1" key="2">
    <citation type="submission" date="2017-06" db="EMBL/GenBank/DDBJ databases">
        <title>WGS assembly of Brachypodium distachyon.</title>
        <authorList>
            <consortium name="The International Brachypodium Initiative"/>
            <person name="Lucas S."/>
            <person name="Harmon-Smith M."/>
            <person name="Lail K."/>
            <person name="Tice H."/>
            <person name="Grimwood J."/>
            <person name="Bruce D."/>
            <person name="Barry K."/>
            <person name="Shu S."/>
            <person name="Lindquist E."/>
            <person name="Wang M."/>
            <person name="Pitluck S."/>
            <person name="Vogel J.P."/>
            <person name="Garvin D.F."/>
            <person name="Mockler T.C."/>
            <person name="Schmutz J."/>
            <person name="Rokhsar D."/>
            <person name="Bevan M.W."/>
        </authorList>
    </citation>
    <scope>NUCLEOTIDE SEQUENCE</scope>
    <source>
        <strain evidence="1">Bd21</strain>
    </source>
</reference>
<dbReference type="EMBL" id="CM000882">
    <property type="protein sequence ID" value="KQJ93822.1"/>
    <property type="molecule type" value="Genomic_DNA"/>
</dbReference>
<dbReference type="EnsemblPlants" id="KQJ93822">
    <property type="protein sequence ID" value="KQJ93822"/>
    <property type="gene ID" value="BRADI_3g06911v3"/>
</dbReference>
<name>A0A0Q3F344_BRADI</name>
<keyword evidence="3" id="KW-1185">Reference proteome</keyword>
<dbReference type="EMBL" id="CM000882">
    <property type="protein sequence ID" value="KQJ93821.1"/>
    <property type="molecule type" value="Genomic_DNA"/>
</dbReference>
<evidence type="ECO:0000313" key="3">
    <source>
        <dbReference type="Proteomes" id="UP000008810"/>
    </source>
</evidence>
<protein>
    <submittedName>
        <fullName evidence="1 2">Uncharacterized protein</fullName>
    </submittedName>
</protein>
<dbReference type="InParanoid" id="A0A0Q3F344"/>
<reference evidence="1 2" key="1">
    <citation type="journal article" date="2010" name="Nature">
        <title>Genome sequencing and analysis of the model grass Brachypodium distachyon.</title>
        <authorList>
            <consortium name="International Brachypodium Initiative"/>
        </authorList>
    </citation>
    <scope>NUCLEOTIDE SEQUENCE [LARGE SCALE GENOMIC DNA]</scope>
    <source>
        <strain evidence="1 2">Bd21</strain>
    </source>
</reference>